<accession>A0A1A0H222</accession>
<evidence type="ECO:0000256" key="12">
    <source>
        <dbReference type="SAM" id="SignalP"/>
    </source>
</evidence>
<dbReference type="GO" id="GO:0000139">
    <property type="term" value="C:Golgi membrane"/>
    <property type="evidence" value="ECO:0007669"/>
    <property type="project" value="UniProtKB-SubCell"/>
</dbReference>
<comment type="caution">
    <text evidence="13">The sequence shown here is derived from an EMBL/GenBank/DDBJ whole genome shotgun (WGS) entry which is preliminary data.</text>
</comment>
<reference evidence="13 14" key="1">
    <citation type="submission" date="2016-05" db="EMBL/GenBank/DDBJ databases">
        <title>Comparative genomics of biotechnologically important yeasts.</title>
        <authorList>
            <consortium name="DOE Joint Genome Institute"/>
            <person name="Riley R."/>
            <person name="Haridas S."/>
            <person name="Wolfe K.H."/>
            <person name="Lopes M.R."/>
            <person name="Hittinger C.T."/>
            <person name="Goker M."/>
            <person name="Salamov A."/>
            <person name="Wisecaver J."/>
            <person name="Long T.M."/>
            <person name="Aerts A.L."/>
            <person name="Barry K."/>
            <person name="Choi C."/>
            <person name="Clum A."/>
            <person name="Coughlan A.Y."/>
            <person name="Deshpande S."/>
            <person name="Douglass A.P."/>
            <person name="Hanson S.J."/>
            <person name="Klenk H.-P."/>
            <person name="LaButti K."/>
            <person name="Lapidus A."/>
            <person name="Lindquist E."/>
            <person name="Lipzen A."/>
            <person name="Meier-kolthoff J.P."/>
            <person name="Ohm R.A."/>
            <person name="Otillar R.P."/>
            <person name="Pangilinan J."/>
            <person name="Peng Y."/>
            <person name="Rokas A."/>
            <person name="Rosa C.A."/>
            <person name="Scheuner C."/>
            <person name="Sibirny A.A."/>
            <person name="Slot J.C."/>
            <person name="Stielow J.B."/>
            <person name="Sun H."/>
            <person name="Kurtzman C.P."/>
            <person name="Blackwell M."/>
            <person name="Grigoriev I.V."/>
            <person name="Jeffries T.W."/>
        </authorList>
    </citation>
    <scope>NUCLEOTIDE SEQUENCE [LARGE SCALE GENOMIC DNA]</scope>
    <source>
        <strain evidence="13 14">NRRL YB-4993</strain>
    </source>
</reference>
<keyword evidence="4" id="KW-0328">Glycosyltransferase</keyword>
<dbReference type="GO" id="GO:0000033">
    <property type="term" value="F:alpha-1,3-mannosyltransferase activity"/>
    <property type="evidence" value="ECO:0007669"/>
    <property type="project" value="TreeGrafter"/>
</dbReference>
<dbReference type="PANTHER" id="PTHR31392:SF1">
    <property type="entry name" value="ALPHA-1,3-MANNOSYLTRANSFERASE MNN1-RELATED"/>
    <property type="match status" value="1"/>
</dbReference>
<evidence type="ECO:0000313" key="13">
    <source>
        <dbReference type="EMBL" id="OBA17972.1"/>
    </source>
</evidence>
<evidence type="ECO:0000256" key="4">
    <source>
        <dbReference type="ARBA" id="ARBA00022676"/>
    </source>
</evidence>
<organism evidence="13 14">
    <name type="scientific">Metschnikowia bicuspidata var. bicuspidata NRRL YB-4993</name>
    <dbReference type="NCBI Taxonomy" id="869754"/>
    <lineage>
        <taxon>Eukaryota</taxon>
        <taxon>Fungi</taxon>
        <taxon>Dikarya</taxon>
        <taxon>Ascomycota</taxon>
        <taxon>Saccharomycotina</taxon>
        <taxon>Pichiomycetes</taxon>
        <taxon>Metschnikowiaceae</taxon>
        <taxon>Metschnikowia</taxon>
    </lineage>
</organism>
<protein>
    <recommendedName>
        <fullName evidence="15">Alpha-1,3-mannosyltransferase</fullName>
    </recommendedName>
</protein>
<evidence type="ECO:0000313" key="14">
    <source>
        <dbReference type="Proteomes" id="UP000092555"/>
    </source>
</evidence>
<evidence type="ECO:0000256" key="5">
    <source>
        <dbReference type="ARBA" id="ARBA00022679"/>
    </source>
</evidence>
<dbReference type="Pfam" id="PF11051">
    <property type="entry name" value="Mannosyl_trans3"/>
    <property type="match status" value="1"/>
</dbReference>
<comment type="pathway">
    <text evidence="2">Protein modification; protein glycosylation.</text>
</comment>
<dbReference type="GeneID" id="30032145"/>
<comment type="similarity">
    <text evidence="3">Belongs to the MNN1/MNT family.</text>
</comment>
<proteinExistence type="inferred from homology"/>
<keyword evidence="6" id="KW-0812">Transmembrane</keyword>
<feature type="signal peptide" evidence="12">
    <location>
        <begin position="1"/>
        <end position="26"/>
    </location>
</feature>
<name>A0A1A0H222_9ASCO</name>
<dbReference type="EMBL" id="LXTC01000009">
    <property type="protein sequence ID" value="OBA17972.1"/>
    <property type="molecule type" value="Genomic_DNA"/>
</dbReference>
<evidence type="ECO:0000256" key="6">
    <source>
        <dbReference type="ARBA" id="ARBA00022692"/>
    </source>
</evidence>
<dbReference type="InterPro" id="IPR022751">
    <property type="entry name" value="Alpha_mannosyltransferase"/>
</dbReference>
<keyword evidence="14" id="KW-1185">Reference proteome</keyword>
<evidence type="ECO:0000256" key="3">
    <source>
        <dbReference type="ARBA" id="ARBA00009105"/>
    </source>
</evidence>
<evidence type="ECO:0000256" key="2">
    <source>
        <dbReference type="ARBA" id="ARBA00004922"/>
    </source>
</evidence>
<evidence type="ECO:0008006" key="15">
    <source>
        <dbReference type="Google" id="ProtNLM"/>
    </source>
</evidence>
<keyword evidence="11" id="KW-0325">Glycoprotein</keyword>
<evidence type="ECO:0000256" key="1">
    <source>
        <dbReference type="ARBA" id="ARBA00004323"/>
    </source>
</evidence>
<dbReference type="OrthoDB" id="430354at2759"/>
<keyword evidence="10" id="KW-0472">Membrane</keyword>
<evidence type="ECO:0000256" key="7">
    <source>
        <dbReference type="ARBA" id="ARBA00022968"/>
    </source>
</evidence>
<dbReference type="AlphaFoldDB" id="A0A1A0H222"/>
<dbReference type="RefSeq" id="XP_018709367.1">
    <property type="nucleotide sequence ID" value="XM_018859169.1"/>
</dbReference>
<evidence type="ECO:0000256" key="11">
    <source>
        <dbReference type="ARBA" id="ARBA00023180"/>
    </source>
</evidence>
<dbReference type="Proteomes" id="UP000092555">
    <property type="component" value="Unassembled WGS sequence"/>
</dbReference>
<comment type="subcellular location">
    <subcellularLocation>
        <location evidence="1">Golgi apparatus membrane</location>
        <topology evidence="1">Single-pass type II membrane protein</topology>
    </subcellularLocation>
</comment>
<keyword evidence="7" id="KW-0735">Signal-anchor</keyword>
<evidence type="ECO:0000256" key="8">
    <source>
        <dbReference type="ARBA" id="ARBA00022989"/>
    </source>
</evidence>
<evidence type="ECO:0000256" key="10">
    <source>
        <dbReference type="ARBA" id="ARBA00023136"/>
    </source>
</evidence>
<dbReference type="GO" id="GO:0006493">
    <property type="term" value="P:protein O-linked glycosylation"/>
    <property type="evidence" value="ECO:0007669"/>
    <property type="project" value="TreeGrafter"/>
</dbReference>
<sequence>MLNLTGINRRMLRLVALLIALGLCIALGLQSSRSSPKDTSIEAAENFDIVKARRSFRAPAFHNWPEEHPDVAKNSAKFWKRLLDTPVSQLPRIYKQSKWIIQAKKKLRRTLHDQGLRINDGHTERLLHEFRKESMLVSLLEQYFVDHVRNLRIFGKYISTISAPPEFRSKKSKAVIQYLFPWLKSDDRIFEELLVTKANGNGILITILSDSKISTQINRVARLIRVLRVQGNKLPIQIAFAGSKTISQERLDLLTKAAESDINGYLTDENTVDLNIVYAKQTITFLNVNQFIGEGVVVTDNLIYSLAVIFSDFENLVVLLPQTIPMTTNLTSLFDSKKFQSQGMLFFKDRPLLDSKPNPFPPGFFEVNELVNKFAAVDPKESLIFGFKSPIKTHTNRVTEYGFQRLLDPSMAVFNKQKSLLGLFLSSVFPFHSILKPKYDISNRFNPELLWLGQELAGTCDYVHFNRFYASAPGVLTPIENRPAESYAEELCSSSWSQISGDNESLLYVTSHQLENRKIPQFVAAVQEKLTTTNVIGFGEVESDDSLAQQTVSKNIMYIRDVLQPIPVEKPLINKEGQPFLPVKHVSDFGTVNDYWCSYDVVGSVSEGNRGLVYKHKKKDIERFLKYLNMWLLDPEPGYNL</sequence>
<gene>
    <name evidence="13" type="ORF">METBIDRAFT_80081</name>
</gene>
<evidence type="ECO:0000256" key="9">
    <source>
        <dbReference type="ARBA" id="ARBA00023034"/>
    </source>
</evidence>
<dbReference type="PANTHER" id="PTHR31392">
    <property type="entry name" value="ALPHA-1,3-MANNOSYLTRANSFERASE MNN1-RELATED"/>
    <property type="match status" value="1"/>
</dbReference>
<keyword evidence="9" id="KW-0333">Golgi apparatus</keyword>
<keyword evidence="12" id="KW-0732">Signal</keyword>
<feature type="chain" id="PRO_5008508801" description="Alpha-1,3-mannosyltransferase" evidence="12">
    <location>
        <begin position="27"/>
        <end position="641"/>
    </location>
</feature>
<keyword evidence="5" id="KW-0808">Transferase</keyword>
<keyword evidence="8" id="KW-1133">Transmembrane helix</keyword>